<dbReference type="Pfam" id="PF02518">
    <property type="entry name" value="HATPase_c"/>
    <property type="match status" value="1"/>
</dbReference>
<feature type="transmembrane region" description="Helical" evidence="14">
    <location>
        <begin position="12"/>
        <end position="30"/>
    </location>
</feature>
<evidence type="ECO:0000256" key="3">
    <source>
        <dbReference type="ARBA" id="ARBA00012438"/>
    </source>
</evidence>
<dbReference type="AlphaFoldDB" id="A0A177LD02"/>
<name>A0A177LD02_9BACI</name>
<dbReference type="Gene3D" id="1.10.287.130">
    <property type="match status" value="1"/>
</dbReference>
<dbReference type="SMART" id="SM00304">
    <property type="entry name" value="HAMP"/>
    <property type="match status" value="1"/>
</dbReference>
<feature type="domain" description="Histidine kinase" evidence="15">
    <location>
        <begin position="269"/>
        <end position="482"/>
    </location>
</feature>
<evidence type="ECO:0000256" key="6">
    <source>
        <dbReference type="ARBA" id="ARBA00022679"/>
    </source>
</evidence>
<evidence type="ECO:0000256" key="9">
    <source>
        <dbReference type="ARBA" id="ARBA00022777"/>
    </source>
</evidence>
<evidence type="ECO:0000256" key="2">
    <source>
        <dbReference type="ARBA" id="ARBA00004651"/>
    </source>
</evidence>
<keyword evidence="11 14" id="KW-1133">Transmembrane helix</keyword>
<evidence type="ECO:0000256" key="5">
    <source>
        <dbReference type="ARBA" id="ARBA00022553"/>
    </source>
</evidence>
<keyword evidence="10" id="KW-0067">ATP-binding</keyword>
<keyword evidence="13 14" id="KW-0472">Membrane</keyword>
<dbReference type="SUPFAM" id="SSF47384">
    <property type="entry name" value="Homodimeric domain of signal transducing histidine kinase"/>
    <property type="match status" value="1"/>
</dbReference>
<dbReference type="FunFam" id="1.10.287.130:FF:000001">
    <property type="entry name" value="Two-component sensor histidine kinase"/>
    <property type="match status" value="1"/>
</dbReference>
<dbReference type="PANTHER" id="PTHR45528">
    <property type="entry name" value="SENSOR HISTIDINE KINASE CPXA"/>
    <property type="match status" value="1"/>
</dbReference>
<evidence type="ECO:0000256" key="8">
    <source>
        <dbReference type="ARBA" id="ARBA00022741"/>
    </source>
</evidence>
<dbReference type="SMART" id="SM00387">
    <property type="entry name" value="HATPase_c"/>
    <property type="match status" value="1"/>
</dbReference>
<evidence type="ECO:0000256" key="1">
    <source>
        <dbReference type="ARBA" id="ARBA00000085"/>
    </source>
</evidence>
<evidence type="ECO:0000313" key="17">
    <source>
        <dbReference type="EMBL" id="OAH63142.1"/>
    </source>
</evidence>
<organism evidence="17 18">
    <name type="scientific">Domibacillus aminovorans</name>
    <dbReference type="NCBI Taxonomy" id="29332"/>
    <lineage>
        <taxon>Bacteria</taxon>
        <taxon>Bacillati</taxon>
        <taxon>Bacillota</taxon>
        <taxon>Bacilli</taxon>
        <taxon>Bacillales</taxon>
        <taxon>Bacillaceae</taxon>
        <taxon>Domibacillus</taxon>
    </lineage>
</organism>
<dbReference type="Gene3D" id="6.10.340.10">
    <property type="match status" value="1"/>
</dbReference>
<dbReference type="EMBL" id="LQWY01000003">
    <property type="protein sequence ID" value="OAH63142.1"/>
    <property type="molecule type" value="Genomic_DNA"/>
</dbReference>
<keyword evidence="18" id="KW-1185">Reference proteome</keyword>
<comment type="caution">
    <text evidence="17">The sequence shown here is derived from an EMBL/GenBank/DDBJ whole genome shotgun (WGS) entry which is preliminary data.</text>
</comment>
<comment type="subcellular location">
    <subcellularLocation>
        <location evidence="2">Cell membrane</location>
        <topology evidence="2">Multi-pass membrane protein</topology>
    </subcellularLocation>
</comment>
<evidence type="ECO:0000256" key="14">
    <source>
        <dbReference type="SAM" id="Phobius"/>
    </source>
</evidence>
<dbReference type="Pfam" id="PF00512">
    <property type="entry name" value="HisKA"/>
    <property type="match status" value="1"/>
</dbReference>
<keyword evidence="8" id="KW-0547">Nucleotide-binding</keyword>
<keyword evidence="6" id="KW-0808">Transferase</keyword>
<keyword evidence="4" id="KW-1003">Cell membrane</keyword>
<keyword evidence="12" id="KW-0902">Two-component regulatory system</keyword>
<evidence type="ECO:0000256" key="4">
    <source>
        <dbReference type="ARBA" id="ARBA00022475"/>
    </source>
</evidence>
<keyword evidence="7 14" id="KW-0812">Transmembrane</keyword>
<feature type="transmembrane region" description="Helical" evidence="14">
    <location>
        <begin position="183"/>
        <end position="204"/>
    </location>
</feature>
<dbReference type="CDD" id="cd06225">
    <property type="entry name" value="HAMP"/>
    <property type="match status" value="1"/>
</dbReference>
<gene>
    <name evidence="17" type="ORF">AWH49_06910</name>
</gene>
<dbReference type="InterPro" id="IPR003660">
    <property type="entry name" value="HAMP_dom"/>
</dbReference>
<dbReference type="GO" id="GO:0005886">
    <property type="term" value="C:plasma membrane"/>
    <property type="evidence" value="ECO:0007669"/>
    <property type="project" value="UniProtKB-SubCell"/>
</dbReference>
<dbReference type="PANTHER" id="PTHR45528:SF1">
    <property type="entry name" value="SENSOR HISTIDINE KINASE CPXA"/>
    <property type="match status" value="1"/>
</dbReference>
<accession>A0A177LD02</accession>
<sequence length="482" mass="53989">MPLLRFWTRRYAGVLIAIIILLGIVAGVWLKVNENQQNFQILQARAEQLSVSYIRAMDIIQSQPNFQQDQLPSTTAVPTTPAIATEVARPVAQDYMQVFNEEGHNLVNFSSLDISISKTLAKTPPTIESVLSGKKTKEKIELKDVTWLRVGIPLRKEGNVIGALYLSTPTPSSEMLSKNIETYGFLVLIILGIAFGGWLVIYHLSRKLTRPLHQLTEAARQVSEGDYSPNLPSATKVKEVELQQLFSSFKMMTKRLQQLEQMRTDLLAGVSHELRTPVTSIRGMIQAVQGGVVTGETADQFLVTTLEEAKRMQKMVEDLLDFTSLESSTIHGEFVLLSLSEVIEEVIQQVHSIEGFKDIDIDVSPLIKPLKIVADRGQIKQILLNLLMNSAGAEATKITLSLNMEEKKLYLDILDNGKGIAEQEIPYIFERYYRGDSKRKKKQGLGLGLPLSRLLAEANNCELFLISTSPHETIFRLMLLIE</sequence>
<evidence type="ECO:0000313" key="18">
    <source>
        <dbReference type="Proteomes" id="UP000076935"/>
    </source>
</evidence>
<dbReference type="Proteomes" id="UP000076935">
    <property type="component" value="Unassembled WGS sequence"/>
</dbReference>
<dbReference type="GO" id="GO:0000155">
    <property type="term" value="F:phosphorelay sensor kinase activity"/>
    <property type="evidence" value="ECO:0007669"/>
    <property type="project" value="InterPro"/>
</dbReference>
<dbReference type="PROSITE" id="PS50885">
    <property type="entry name" value="HAMP"/>
    <property type="match status" value="1"/>
</dbReference>
<dbReference type="InterPro" id="IPR050398">
    <property type="entry name" value="HssS/ArlS-like"/>
</dbReference>
<dbReference type="Pfam" id="PF00672">
    <property type="entry name" value="HAMP"/>
    <property type="match status" value="1"/>
</dbReference>
<evidence type="ECO:0000256" key="13">
    <source>
        <dbReference type="ARBA" id="ARBA00023136"/>
    </source>
</evidence>
<keyword evidence="9" id="KW-0418">Kinase</keyword>
<dbReference type="Gene3D" id="3.30.565.10">
    <property type="entry name" value="Histidine kinase-like ATPase, C-terminal domain"/>
    <property type="match status" value="1"/>
</dbReference>
<dbReference type="EC" id="2.7.13.3" evidence="3"/>
<dbReference type="InterPro" id="IPR036097">
    <property type="entry name" value="HisK_dim/P_sf"/>
</dbReference>
<dbReference type="PROSITE" id="PS50109">
    <property type="entry name" value="HIS_KIN"/>
    <property type="match status" value="1"/>
</dbReference>
<reference evidence="17 18" key="1">
    <citation type="submission" date="2016-01" db="EMBL/GenBank/DDBJ databases">
        <title>Investigation of taxonomic status of Bacillus aminovorans.</title>
        <authorList>
            <person name="Verma A."/>
            <person name="Pal Y."/>
            <person name="Krishnamurthi S."/>
        </authorList>
    </citation>
    <scope>NUCLEOTIDE SEQUENCE [LARGE SCALE GENOMIC DNA]</scope>
    <source>
        <strain evidence="17 18">DSM 1314</strain>
    </source>
</reference>
<feature type="domain" description="HAMP" evidence="16">
    <location>
        <begin position="206"/>
        <end position="261"/>
    </location>
</feature>
<evidence type="ECO:0000256" key="12">
    <source>
        <dbReference type="ARBA" id="ARBA00023012"/>
    </source>
</evidence>
<dbReference type="InterPro" id="IPR004358">
    <property type="entry name" value="Sig_transdc_His_kin-like_C"/>
</dbReference>
<dbReference type="SUPFAM" id="SSF158472">
    <property type="entry name" value="HAMP domain-like"/>
    <property type="match status" value="1"/>
</dbReference>
<comment type="catalytic activity">
    <reaction evidence="1">
        <text>ATP + protein L-histidine = ADP + protein N-phospho-L-histidine.</text>
        <dbReference type="EC" id="2.7.13.3"/>
    </reaction>
</comment>
<keyword evidence="5" id="KW-0597">Phosphoprotein</keyword>
<dbReference type="InterPro" id="IPR005467">
    <property type="entry name" value="His_kinase_dom"/>
</dbReference>
<protein>
    <recommendedName>
        <fullName evidence="3">histidine kinase</fullName>
        <ecNumber evidence="3">2.7.13.3</ecNumber>
    </recommendedName>
</protein>
<dbReference type="SUPFAM" id="SSF55874">
    <property type="entry name" value="ATPase domain of HSP90 chaperone/DNA topoisomerase II/histidine kinase"/>
    <property type="match status" value="1"/>
</dbReference>
<dbReference type="CDD" id="cd00075">
    <property type="entry name" value="HATPase"/>
    <property type="match status" value="1"/>
</dbReference>
<evidence type="ECO:0000259" key="16">
    <source>
        <dbReference type="PROSITE" id="PS50885"/>
    </source>
</evidence>
<dbReference type="InterPro" id="IPR036890">
    <property type="entry name" value="HATPase_C_sf"/>
</dbReference>
<evidence type="ECO:0000256" key="7">
    <source>
        <dbReference type="ARBA" id="ARBA00022692"/>
    </source>
</evidence>
<dbReference type="InterPro" id="IPR003661">
    <property type="entry name" value="HisK_dim/P_dom"/>
</dbReference>
<dbReference type="PRINTS" id="PR00344">
    <property type="entry name" value="BCTRLSENSOR"/>
</dbReference>
<dbReference type="GO" id="GO:0005524">
    <property type="term" value="F:ATP binding"/>
    <property type="evidence" value="ECO:0007669"/>
    <property type="project" value="UniProtKB-KW"/>
</dbReference>
<dbReference type="CDD" id="cd00082">
    <property type="entry name" value="HisKA"/>
    <property type="match status" value="1"/>
</dbReference>
<evidence type="ECO:0000259" key="15">
    <source>
        <dbReference type="PROSITE" id="PS50109"/>
    </source>
</evidence>
<evidence type="ECO:0000256" key="10">
    <source>
        <dbReference type="ARBA" id="ARBA00022840"/>
    </source>
</evidence>
<dbReference type="SMART" id="SM00388">
    <property type="entry name" value="HisKA"/>
    <property type="match status" value="1"/>
</dbReference>
<proteinExistence type="predicted"/>
<evidence type="ECO:0000256" key="11">
    <source>
        <dbReference type="ARBA" id="ARBA00022989"/>
    </source>
</evidence>
<dbReference type="InterPro" id="IPR003594">
    <property type="entry name" value="HATPase_dom"/>
</dbReference>